<dbReference type="InterPro" id="IPR054613">
    <property type="entry name" value="Peptidase_S78_dom"/>
</dbReference>
<proteinExistence type="predicted"/>
<feature type="domain" description="Prohead serine protease" evidence="4">
    <location>
        <begin position="29"/>
        <end position="165"/>
    </location>
</feature>
<dbReference type="AlphaFoldDB" id="A0A1I3GL35"/>
<dbReference type="SUPFAM" id="SSF50789">
    <property type="entry name" value="Herpes virus serine proteinase, assemblin"/>
    <property type="match status" value="1"/>
</dbReference>
<dbReference type="Pfam" id="PF04586">
    <property type="entry name" value="Peptidase_S78"/>
    <property type="match status" value="1"/>
</dbReference>
<evidence type="ECO:0000256" key="2">
    <source>
        <dbReference type="ARBA" id="ARBA00022670"/>
    </source>
</evidence>
<dbReference type="GO" id="GO:0006508">
    <property type="term" value="P:proteolysis"/>
    <property type="evidence" value="ECO:0007669"/>
    <property type="project" value="UniProtKB-KW"/>
</dbReference>
<keyword evidence="6" id="KW-1185">Reference proteome</keyword>
<evidence type="ECO:0000256" key="3">
    <source>
        <dbReference type="ARBA" id="ARBA00022801"/>
    </source>
</evidence>
<evidence type="ECO:0000256" key="1">
    <source>
        <dbReference type="ARBA" id="ARBA00022612"/>
    </source>
</evidence>
<dbReference type="GO" id="GO:0008233">
    <property type="term" value="F:peptidase activity"/>
    <property type="evidence" value="ECO:0007669"/>
    <property type="project" value="UniProtKB-KW"/>
</dbReference>
<dbReference type="OrthoDB" id="9804926at2"/>
<sequence length="188" mass="20063">MTYGSNSARQLPGLETKFVAFDQVATVADDGRIEGYASLFGIADASGDVVEEGAFEASLRRMREAGRSVKLLWQHDPGEPIGVWDLVREDGRGLRVSGRLMTEVRRGAEALALLRAGAVDGLSIGYRAVKAGRTPQGGRSLLEVDLWEVSLVTFPMLPEARASAAVADGDEDAFEAALAEALSEARGR</sequence>
<reference evidence="5 6" key="1">
    <citation type="submission" date="2016-10" db="EMBL/GenBank/DDBJ databases">
        <authorList>
            <person name="de Groot N.N."/>
        </authorList>
    </citation>
    <scope>NUCLEOTIDE SEQUENCE [LARGE SCALE GENOMIC DNA]</scope>
    <source>
        <strain evidence="5 6">CGMCC 1.11030</strain>
    </source>
</reference>
<keyword evidence="1" id="KW-1188">Viral release from host cell</keyword>
<organism evidence="5 6">
    <name type="scientific">Albimonas pacifica</name>
    <dbReference type="NCBI Taxonomy" id="1114924"/>
    <lineage>
        <taxon>Bacteria</taxon>
        <taxon>Pseudomonadati</taxon>
        <taxon>Pseudomonadota</taxon>
        <taxon>Alphaproteobacteria</taxon>
        <taxon>Rhodobacterales</taxon>
        <taxon>Paracoccaceae</taxon>
        <taxon>Albimonas</taxon>
    </lineage>
</organism>
<dbReference type="InterPro" id="IPR006433">
    <property type="entry name" value="Prohead_protease"/>
</dbReference>
<dbReference type="NCBIfam" id="TIGR01543">
    <property type="entry name" value="proheadase_HK97"/>
    <property type="match status" value="1"/>
</dbReference>
<protein>
    <recommendedName>
        <fullName evidence="4">Prohead serine protease domain-containing protein</fullName>
    </recommendedName>
</protein>
<gene>
    <name evidence="5" type="ORF">SAMN05216258_105221</name>
</gene>
<evidence type="ECO:0000313" key="5">
    <source>
        <dbReference type="EMBL" id="SFI24176.1"/>
    </source>
</evidence>
<dbReference type="EMBL" id="FOQH01000005">
    <property type="protein sequence ID" value="SFI24176.1"/>
    <property type="molecule type" value="Genomic_DNA"/>
</dbReference>
<evidence type="ECO:0000259" key="4">
    <source>
        <dbReference type="Pfam" id="PF04586"/>
    </source>
</evidence>
<dbReference type="RefSeq" id="WP_092860052.1">
    <property type="nucleotide sequence ID" value="NZ_FOQH01000005.1"/>
</dbReference>
<dbReference type="Proteomes" id="UP000199377">
    <property type="component" value="Unassembled WGS sequence"/>
</dbReference>
<keyword evidence="3" id="KW-0378">Hydrolase</keyword>
<evidence type="ECO:0000313" key="6">
    <source>
        <dbReference type="Proteomes" id="UP000199377"/>
    </source>
</evidence>
<dbReference type="STRING" id="1114924.SAMN05216258_105221"/>
<name>A0A1I3GL35_9RHOB</name>
<accession>A0A1I3GL35</accession>
<keyword evidence="2" id="KW-0645">Protease</keyword>